<dbReference type="Gene3D" id="1.10.10.10">
    <property type="entry name" value="Winged helix-like DNA-binding domain superfamily/Winged helix DNA-binding domain"/>
    <property type="match status" value="1"/>
</dbReference>
<dbReference type="EMBL" id="JACDQQ010000182">
    <property type="protein sequence ID" value="MBA0083708.1"/>
    <property type="molecule type" value="Genomic_DNA"/>
</dbReference>
<dbReference type="InterPro" id="IPR000835">
    <property type="entry name" value="HTH_MarR-typ"/>
</dbReference>
<proteinExistence type="predicted"/>
<evidence type="ECO:0000313" key="3">
    <source>
        <dbReference type="Proteomes" id="UP000567293"/>
    </source>
</evidence>
<comment type="caution">
    <text evidence="2">The sequence shown here is derived from an EMBL/GenBank/DDBJ whole genome shotgun (WGS) entry which is preliminary data.</text>
</comment>
<dbReference type="PANTHER" id="PTHR33164">
    <property type="entry name" value="TRANSCRIPTIONAL REGULATOR, MARR FAMILY"/>
    <property type="match status" value="1"/>
</dbReference>
<dbReference type="InterPro" id="IPR036388">
    <property type="entry name" value="WH-like_DNA-bd_sf"/>
</dbReference>
<gene>
    <name evidence="2" type="ORF">HRJ53_01805</name>
</gene>
<name>A0A7V8NLU4_9BACT</name>
<reference evidence="2" key="1">
    <citation type="submission" date="2020-06" db="EMBL/GenBank/DDBJ databases">
        <title>Legume-microbial interactions unlock mineral nutrients during tropical forest succession.</title>
        <authorList>
            <person name="Epihov D.Z."/>
        </authorList>
    </citation>
    <scope>NUCLEOTIDE SEQUENCE [LARGE SCALE GENOMIC DNA]</scope>
    <source>
        <strain evidence="2">Pan2503</strain>
    </source>
</reference>
<dbReference type="SUPFAM" id="SSF46785">
    <property type="entry name" value="Winged helix' DNA-binding domain"/>
    <property type="match status" value="1"/>
</dbReference>
<dbReference type="PROSITE" id="PS50995">
    <property type="entry name" value="HTH_MARR_2"/>
    <property type="match status" value="1"/>
</dbReference>
<dbReference type="Pfam" id="PF12802">
    <property type="entry name" value="MarR_2"/>
    <property type="match status" value="1"/>
</dbReference>
<dbReference type="PANTHER" id="PTHR33164:SF89">
    <property type="entry name" value="MARR FAMILY REGULATORY PROTEIN"/>
    <property type="match status" value="1"/>
</dbReference>
<evidence type="ECO:0000259" key="1">
    <source>
        <dbReference type="PROSITE" id="PS50995"/>
    </source>
</evidence>
<dbReference type="Proteomes" id="UP000567293">
    <property type="component" value="Unassembled WGS sequence"/>
</dbReference>
<dbReference type="AlphaFoldDB" id="A0A7V8NLU4"/>
<sequence>MTASFLLAQVGAHAASLFAERLARLKLAPWHAGILRILNSTPAITQQTLATTLGMVPSRLVVLVDEMESQGLIERRENPDDRRRYALHITEKGRSTLDRIGRMSREHSQALLAAISEGEQRQLATLLQRIADQQELTRGVHPGYRHSGRVAREVSE</sequence>
<dbReference type="PRINTS" id="PR00598">
    <property type="entry name" value="HTHMARR"/>
</dbReference>
<organism evidence="2 3">
    <name type="scientific">Candidatus Acidiferrum panamense</name>
    <dbReference type="NCBI Taxonomy" id="2741543"/>
    <lineage>
        <taxon>Bacteria</taxon>
        <taxon>Pseudomonadati</taxon>
        <taxon>Acidobacteriota</taxon>
        <taxon>Terriglobia</taxon>
        <taxon>Candidatus Acidiferrales</taxon>
        <taxon>Candidatus Acidiferrum</taxon>
    </lineage>
</organism>
<keyword evidence="3" id="KW-1185">Reference proteome</keyword>
<evidence type="ECO:0000313" key="2">
    <source>
        <dbReference type="EMBL" id="MBA0083708.1"/>
    </source>
</evidence>
<dbReference type="SMART" id="SM00347">
    <property type="entry name" value="HTH_MARR"/>
    <property type="match status" value="1"/>
</dbReference>
<dbReference type="InterPro" id="IPR036390">
    <property type="entry name" value="WH_DNA-bd_sf"/>
</dbReference>
<dbReference type="GO" id="GO:0003700">
    <property type="term" value="F:DNA-binding transcription factor activity"/>
    <property type="evidence" value="ECO:0007669"/>
    <property type="project" value="InterPro"/>
</dbReference>
<dbReference type="InterPro" id="IPR039422">
    <property type="entry name" value="MarR/SlyA-like"/>
</dbReference>
<feature type="domain" description="HTH marR-type" evidence="1">
    <location>
        <begin position="1"/>
        <end position="132"/>
    </location>
</feature>
<accession>A0A7V8NLU4</accession>
<protein>
    <submittedName>
        <fullName evidence="2">Winged helix-turn-helix transcriptional regulator</fullName>
    </submittedName>
</protein>
<dbReference type="GO" id="GO:0006950">
    <property type="term" value="P:response to stress"/>
    <property type="evidence" value="ECO:0007669"/>
    <property type="project" value="TreeGrafter"/>
</dbReference>